<protein>
    <recommendedName>
        <fullName evidence="3">N-acetyltransferase domain-containing protein</fullName>
    </recommendedName>
</protein>
<evidence type="ECO:0000313" key="4">
    <source>
        <dbReference type="EMBL" id="GGO84190.1"/>
    </source>
</evidence>
<accession>A0A918DVP7</accession>
<feature type="domain" description="N-acetyltransferase" evidence="3">
    <location>
        <begin position="1"/>
        <end position="74"/>
    </location>
</feature>
<gene>
    <name evidence="4" type="ORF">GCM10011348_29860</name>
</gene>
<sequence length="90" mass="10063">MEHEVYVHKEHRGHEFGRAMVQQLIAVAWQNDVHAVLGGFDAVNAGCIALHDQLGFKHVRTLPGGGFKFGRWLDPAFCQLLLYTPAHSVD</sequence>
<evidence type="ECO:0000259" key="3">
    <source>
        <dbReference type="PROSITE" id="PS51186"/>
    </source>
</evidence>
<dbReference type="Proteomes" id="UP000599578">
    <property type="component" value="Unassembled WGS sequence"/>
</dbReference>
<dbReference type="GO" id="GO:0016747">
    <property type="term" value="F:acyltransferase activity, transferring groups other than amino-acyl groups"/>
    <property type="evidence" value="ECO:0007669"/>
    <property type="project" value="InterPro"/>
</dbReference>
<evidence type="ECO:0000256" key="1">
    <source>
        <dbReference type="ARBA" id="ARBA00022679"/>
    </source>
</evidence>
<dbReference type="PANTHER" id="PTHR43072">
    <property type="entry name" value="N-ACETYLTRANSFERASE"/>
    <property type="match status" value="1"/>
</dbReference>
<reference evidence="4 5" key="1">
    <citation type="journal article" date="2014" name="Int. J. Syst. Evol. Microbiol.">
        <title>Complete genome sequence of Corynebacterium casei LMG S-19264T (=DSM 44701T), isolated from a smear-ripened cheese.</title>
        <authorList>
            <consortium name="US DOE Joint Genome Institute (JGI-PGF)"/>
            <person name="Walter F."/>
            <person name="Albersmeier A."/>
            <person name="Kalinowski J."/>
            <person name="Ruckert C."/>
        </authorList>
    </citation>
    <scope>NUCLEOTIDE SEQUENCE [LARGE SCALE GENOMIC DNA]</scope>
    <source>
        <strain evidence="4 5">CGMCC 1.7286</strain>
    </source>
</reference>
<evidence type="ECO:0000256" key="2">
    <source>
        <dbReference type="ARBA" id="ARBA00023315"/>
    </source>
</evidence>
<proteinExistence type="predicted"/>
<dbReference type="EMBL" id="BMLT01000007">
    <property type="protein sequence ID" value="GGO84190.1"/>
    <property type="molecule type" value="Genomic_DNA"/>
</dbReference>
<dbReference type="RefSeq" id="WP_373290917.1">
    <property type="nucleotide sequence ID" value="NZ_BMLT01000007.1"/>
</dbReference>
<dbReference type="SUPFAM" id="SSF55729">
    <property type="entry name" value="Acyl-CoA N-acyltransferases (Nat)"/>
    <property type="match status" value="1"/>
</dbReference>
<keyword evidence="2" id="KW-0012">Acyltransferase</keyword>
<dbReference type="Pfam" id="PF00583">
    <property type="entry name" value="Acetyltransf_1"/>
    <property type="match status" value="1"/>
</dbReference>
<organism evidence="4 5">
    <name type="scientific">Marinobacterium nitratireducens</name>
    <dbReference type="NCBI Taxonomy" id="518897"/>
    <lineage>
        <taxon>Bacteria</taxon>
        <taxon>Pseudomonadati</taxon>
        <taxon>Pseudomonadota</taxon>
        <taxon>Gammaproteobacteria</taxon>
        <taxon>Oceanospirillales</taxon>
        <taxon>Oceanospirillaceae</taxon>
        <taxon>Marinobacterium</taxon>
    </lineage>
</organism>
<keyword evidence="1" id="KW-0808">Transferase</keyword>
<comment type="caution">
    <text evidence="4">The sequence shown here is derived from an EMBL/GenBank/DDBJ whole genome shotgun (WGS) entry which is preliminary data.</text>
</comment>
<name>A0A918DVP7_9GAMM</name>
<dbReference type="CDD" id="cd04301">
    <property type="entry name" value="NAT_SF"/>
    <property type="match status" value="1"/>
</dbReference>
<dbReference type="AlphaFoldDB" id="A0A918DVP7"/>
<keyword evidence="5" id="KW-1185">Reference proteome</keyword>
<dbReference type="InterPro" id="IPR016181">
    <property type="entry name" value="Acyl_CoA_acyltransferase"/>
</dbReference>
<dbReference type="PANTHER" id="PTHR43072:SF23">
    <property type="entry name" value="UPF0039 PROTEIN C11D3.02C"/>
    <property type="match status" value="1"/>
</dbReference>
<evidence type="ECO:0000313" key="5">
    <source>
        <dbReference type="Proteomes" id="UP000599578"/>
    </source>
</evidence>
<dbReference type="PROSITE" id="PS51186">
    <property type="entry name" value="GNAT"/>
    <property type="match status" value="1"/>
</dbReference>
<dbReference type="Gene3D" id="3.40.630.30">
    <property type="match status" value="1"/>
</dbReference>
<dbReference type="InterPro" id="IPR000182">
    <property type="entry name" value="GNAT_dom"/>
</dbReference>